<feature type="region of interest" description="Disordered" evidence="6">
    <location>
        <begin position="221"/>
        <end position="249"/>
    </location>
</feature>
<comment type="caution">
    <text evidence="8">The sequence shown here is derived from an EMBL/GenBank/DDBJ whole genome shotgun (WGS) entry which is preliminary data.</text>
</comment>
<keyword evidence="5" id="KW-0611">Plant defense</keyword>
<feature type="compositionally biased region" description="Polar residues" evidence="6">
    <location>
        <begin position="237"/>
        <end position="249"/>
    </location>
</feature>
<feature type="domain" description="Disease resistance N-terminal" evidence="7">
    <location>
        <begin position="39"/>
        <end position="109"/>
    </location>
</feature>
<name>A0A833R655_9POAL</name>
<feature type="compositionally biased region" description="Basic and acidic residues" evidence="6">
    <location>
        <begin position="227"/>
        <end position="236"/>
    </location>
</feature>
<comment type="similarity">
    <text evidence="1">Belongs to the disease resistance NB-LRR family.</text>
</comment>
<protein>
    <submittedName>
        <fullName evidence="8">Putative disease resistance protein RGA3</fullName>
    </submittedName>
</protein>
<organism evidence="8 9">
    <name type="scientific">Carex littledalei</name>
    <dbReference type="NCBI Taxonomy" id="544730"/>
    <lineage>
        <taxon>Eukaryota</taxon>
        <taxon>Viridiplantae</taxon>
        <taxon>Streptophyta</taxon>
        <taxon>Embryophyta</taxon>
        <taxon>Tracheophyta</taxon>
        <taxon>Spermatophyta</taxon>
        <taxon>Magnoliopsida</taxon>
        <taxon>Liliopsida</taxon>
        <taxon>Poales</taxon>
        <taxon>Cyperaceae</taxon>
        <taxon>Cyperoideae</taxon>
        <taxon>Cariceae</taxon>
        <taxon>Carex</taxon>
        <taxon>Carex subgen. Euthyceras</taxon>
    </lineage>
</organism>
<evidence type="ECO:0000259" key="7">
    <source>
        <dbReference type="Pfam" id="PF18052"/>
    </source>
</evidence>
<evidence type="ECO:0000256" key="4">
    <source>
        <dbReference type="ARBA" id="ARBA00022741"/>
    </source>
</evidence>
<dbReference type="GO" id="GO:0006952">
    <property type="term" value="P:defense response"/>
    <property type="evidence" value="ECO:0007669"/>
    <property type="project" value="UniProtKB-KW"/>
</dbReference>
<evidence type="ECO:0000256" key="6">
    <source>
        <dbReference type="SAM" id="MobiDB-lite"/>
    </source>
</evidence>
<evidence type="ECO:0000256" key="5">
    <source>
        <dbReference type="ARBA" id="ARBA00022821"/>
    </source>
</evidence>
<proteinExistence type="inferred from homology"/>
<dbReference type="InterPro" id="IPR041118">
    <property type="entry name" value="Rx_N"/>
</dbReference>
<keyword evidence="4" id="KW-0547">Nucleotide-binding</keyword>
<dbReference type="Pfam" id="PF18052">
    <property type="entry name" value="Rx_N"/>
    <property type="match status" value="1"/>
</dbReference>
<dbReference type="EMBL" id="SWLB01000004">
    <property type="protein sequence ID" value="KAF3338965.1"/>
    <property type="molecule type" value="Genomic_DNA"/>
</dbReference>
<keyword evidence="3" id="KW-0677">Repeat</keyword>
<accession>A0A833R655</accession>
<evidence type="ECO:0000313" key="8">
    <source>
        <dbReference type="EMBL" id="KAF3338965.1"/>
    </source>
</evidence>
<keyword evidence="9" id="KW-1185">Reference proteome</keyword>
<dbReference type="GO" id="GO:0000166">
    <property type="term" value="F:nucleotide binding"/>
    <property type="evidence" value="ECO:0007669"/>
    <property type="project" value="UniProtKB-KW"/>
</dbReference>
<evidence type="ECO:0000313" key="9">
    <source>
        <dbReference type="Proteomes" id="UP000623129"/>
    </source>
</evidence>
<evidence type="ECO:0000256" key="3">
    <source>
        <dbReference type="ARBA" id="ARBA00022737"/>
    </source>
</evidence>
<dbReference type="OrthoDB" id="745875at2759"/>
<dbReference type="Proteomes" id="UP000623129">
    <property type="component" value="Unassembled WGS sequence"/>
</dbReference>
<evidence type="ECO:0000256" key="1">
    <source>
        <dbReference type="ARBA" id="ARBA00008894"/>
    </source>
</evidence>
<dbReference type="AlphaFoldDB" id="A0A833R655"/>
<reference evidence="8" key="1">
    <citation type="submission" date="2020-01" db="EMBL/GenBank/DDBJ databases">
        <title>Genome sequence of Kobresia littledalei, the first chromosome-level genome in the family Cyperaceae.</title>
        <authorList>
            <person name="Qu G."/>
        </authorList>
    </citation>
    <scope>NUCLEOTIDE SEQUENCE</scope>
    <source>
        <strain evidence="8">C.B.Clarke</strain>
        <tissue evidence="8">Leaf</tissue>
    </source>
</reference>
<gene>
    <name evidence="8" type="ORF">FCM35_KLT16436</name>
</gene>
<keyword evidence="2" id="KW-0433">Leucine-rich repeat</keyword>
<evidence type="ECO:0000256" key="2">
    <source>
        <dbReference type="ARBA" id="ARBA00022614"/>
    </source>
</evidence>
<sequence length="249" mass="27949">MAMAGSAISKFVEWVGFAVVNKHVSTGYSYLRDRILSYNREAKLKRLKTALPQIKAVMGVAEALKVKDPNTSEWVQQFRQAVEASQIVLNELEYKNQDEAGGSASSSKKRKRCTINDGTSKRLKDAVTMLDRATTEIDHLLRLATALGVHGLSESRQDINKILRQEINLCLAEREVLGCRNLFVNLPHLKLSYLEIDHLCLSPMVSSLTSLRVLTIESCQGSTPYPRYRERHEIGESSHSNESITMDVD</sequence>